<evidence type="ECO:0008006" key="4">
    <source>
        <dbReference type="Google" id="ProtNLM"/>
    </source>
</evidence>
<protein>
    <recommendedName>
        <fullName evidence="4">PE-PGRS family protein</fullName>
    </recommendedName>
</protein>
<comment type="caution">
    <text evidence="2">The sequence shown here is derived from an EMBL/GenBank/DDBJ whole genome shotgun (WGS) entry which is preliminary data.</text>
</comment>
<reference evidence="3" key="1">
    <citation type="journal article" date="2019" name="Int. J. Syst. Evol. Microbiol.">
        <title>The Global Catalogue of Microorganisms (GCM) 10K type strain sequencing project: providing services to taxonomists for standard genome sequencing and annotation.</title>
        <authorList>
            <consortium name="The Broad Institute Genomics Platform"/>
            <consortium name="The Broad Institute Genome Sequencing Center for Infectious Disease"/>
            <person name="Wu L."/>
            <person name="Ma J."/>
        </authorList>
    </citation>
    <scope>NUCLEOTIDE SEQUENCE [LARGE SCALE GENOMIC DNA]</scope>
    <source>
        <strain evidence="3">JCM 17440</strain>
    </source>
</reference>
<feature type="compositionally biased region" description="Basic and acidic residues" evidence="1">
    <location>
        <begin position="297"/>
        <end position="312"/>
    </location>
</feature>
<dbReference type="InterPro" id="IPR045998">
    <property type="entry name" value="DUF5954"/>
</dbReference>
<dbReference type="Pfam" id="PF19379">
    <property type="entry name" value="DUF5954"/>
    <property type="match status" value="1"/>
</dbReference>
<gene>
    <name evidence="2" type="ORF">GCM10022254_40570</name>
</gene>
<evidence type="ECO:0000313" key="2">
    <source>
        <dbReference type="EMBL" id="GAA4234809.1"/>
    </source>
</evidence>
<proteinExistence type="predicted"/>
<organism evidence="2 3">
    <name type="scientific">Actinomadura meridiana</name>
    <dbReference type="NCBI Taxonomy" id="559626"/>
    <lineage>
        <taxon>Bacteria</taxon>
        <taxon>Bacillati</taxon>
        <taxon>Actinomycetota</taxon>
        <taxon>Actinomycetes</taxon>
        <taxon>Streptosporangiales</taxon>
        <taxon>Thermomonosporaceae</taxon>
        <taxon>Actinomadura</taxon>
    </lineage>
</organism>
<evidence type="ECO:0000313" key="3">
    <source>
        <dbReference type="Proteomes" id="UP001501710"/>
    </source>
</evidence>
<evidence type="ECO:0000256" key="1">
    <source>
        <dbReference type="SAM" id="MobiDB-lite"/>
    </source>
</evidence>
<name>A0ABP8C7P6_9ACTN</name>
<feature type="region of interest" description="Disordered" evidence="1">
    <location>
        <begin position="296"/>
        <end position="319"/>
    </location>
</feature>
<dbReference type="Proteomes" id="UP001501710">
    <property type="component" value="Unassembled WGS sequence"/>
</dbReference>
<dbReference type="RefSeq" id="WP_344898881.1">
    <property type="nucleotide sequence ID" value="NZ_BAABAS010000011.1"/>
</dbReference>
<dbReference type="EMBL" id="BAABAS010000011">
    <property type="protein sequence ID" value="GAA4234809.1"/>
    <property type="molecule type" value="Genomic_DNA"/>
</dbReference>
<keyword evidence="3" id="KW-1185">Reference proteome</keyword>
<sequence length="319" mass="35229">MSFPLMRNYDRINVVADLDPAPAARDAELGERMRAHPKLFPAGSPDFGFAIQDGRGWRIGSSGGSDPEGSRRSMAVHFRLTSRKEPDEAPRRAMLAAADRLDPPEGEQLVKDEWEIGDCRYRVIRIEKYTLIGGGVMEPPRATDTDPPDESRLLAGHPIDPLAPTGQWQTQLKLNLAGYLPIPGTAPEQVEAEARHAIQTHPGVVLLPPTFTVVEIDGDSWQPFSGGDGPHSARHNLAAYFTEILPLLRKYQGDPASKEELAEWGEAAEQIESSPGPEFSALGRRFRTVRVSRFMRLGRDGPEGPRPSDQERYGLNANR</sequence>
<accession>A0ABP8C7P6</accession>